<dbReference type="AlphaFoldDB" id="B8HT01"/>
<evidence type="ECO:0000313" key="1">
    <source>
        <dbReference type="EMBL" id="ACL42798.1"/>
    </source>
</evidence>
<gene>
    <name evidence="1" type="ordered locus">Cyan7425_0406</name>
</gene>
<dbReference type="EMBL" id="CP001344">
    <property type="protein sequence ID" value="ACL42798.1"/>
    <property type="molecule type" value="Genomic_DNA"/>
</dbReference>
<dbReference type="KEGG" id="cyn:Cyan7425_0406"/>
<dbReference type="STRING" id="395961.Cyan7425_0406"/>
<protein>
    <submittedName>
        <fullName evidence="1">Uncharacterized protein</fullName>
    </submittedName>
</protein>
<reference evidence="1" key="1">
    <citation type="submission" date="2009-01" db="EMBL/GenBank/DDBJ databases">
        <title>Complete sequence of chromosome Cyanothece sp. PCC 7425.</title>
        <authorList>
            <consortium name="US DOE Joint Genome Institute"/>
            <person name="Lucas S."/>
            <person name="Copeland A."/>
            <person name="Lapidus A."/>
            <person name="Glavina del Rio T."/>
            <person name="Dalin E."/>
            <person name="Tice H."/>
            <person name="Bruce D."/>
            <person name="Goodwin L."/>
            <person name="Pitluck S."/>
            <person name="Sims D."/>
            <person name="Meineke L."/>
            <person name="Brettin T."/>
            <person name="Detter J.C."/>
            <person name="Han C."/>
            <person name="Larimer F."/>
            <person name="Land M."/>
            <person name="Hauser L."/>
            <person name="Kyrpides N."/>
            <person name="Ovchinnikova G."/>
            <person name="Liberton M."/>
            <person name="Stoeckel J."/>
            <person name="Banerjee A."/>
            <person name="Singh A."/>
            <person name="Page L."/>
            <person name="Sato H."/>
            <person name="Zhao L."/>
            <person name="Sherman L."/>
            <person name="Pakrasi H."/>
            <person name="Richardson P."/>
        </authorList>
    </citation>
    <scope>NUCLEOTIDE SEQUENCE</scope>
    <source>
        <strain evidence="1">PCC 7425</strain>
    </source>
</reference>
<sequence length="65" mass="6748">MTGKVPLASSGLNSTNALVAAHALKGQIFQELLSSTQQADEAYAQLLLSSQGQDLIAKAGRMSIC</sequence>
<accession>B8HT01</accession>
<proteinExistence type="predicted"/>
<organism evidence="1">
    <name type="scientific">Cyanothece sp. (strain PCC 7425 / ATCC 29141)</name>
    <dbReference type="NCBI Taxonomy" id="395961"/>
    <lineage>
        <taxon>Bacteria</taxon>
        <taxon>Bacillati</taxon>
        <taxon>Cyanobacteriota</taxon>
        <taxon>Cyanophyceae</taxon>
        <taxon>Gomontiellales</taxon>
        <taxon>Cyanothecaceae</taxon>
        <taxon>Cyanothece</taxon>
    </lineage>
</organism>
<name>B8HT01_CYAP4</name>
<dbReference type="HOGENOM" id="CLU_2842459_0_0_3"/>